<protein>
    <submittedName>
        <fullName evidence="1">Uncharacterized protein</fullName>
    </submittedName>
</protein>
<dbReference type="STRING" id="39966.A0A369JMZ2"/>
<gene>
    <name evidence="1" type="ORF">Hypma_009709</name>
</gene>
<reference evidence="1" key="1">
    <citation type="submission" date="2018-04" db="EMBL/GenBank/DDBJ databases">
        <title>Whole genome sequencing of Hypsizygus marmoreus.</title>
        <authorList>
            <person name="Choi I.-G."/>
            <person name="Min B."/>
            <person name="Kim J.-G."/>
            <person name="Kim S."/>
            <person name="Oh Y.-L."/>
            <person name="Kong W.-S."/>
            <person name="Park H."/>
            <person name="Jeong J."/>
            <person name="Song E.-S."/>
        </authorList>
    </citation>
    <scope>NUCLEOTIDE SEQUENCE [LARGE SCALE GENOMIC DNA]</scope>
    <source>
        <strain evidence="1">51987-8</strain>
    </source>
</reference>
<dbReference type="EMBL" id="LUEZ02000047">
    <property type="protein sequence ID" value="RDB23228.1"/>
    <property type="molecule type" value="Genomic_DNA"/>
</dbReference>
<dbReference type="Proteomes" id="UP000076154">
    <property type="component" value="Unassembled WGS sequence"/>
</dbReference>
<comment type="caution">
    <text evidence="1">The sequence shown here is derived from an EMBL/GenBank/DDBJ whole genome shotgun (WGS) entry which is preliminary data.</text>
</comment>
<name>A0A369JMZ2_HYPMA</name>
<organism evidence="1 2">
    <name type="scientific">Hypsizygus marmoreus</name>
    <name type="common">White beech mushroom</name>
    <name type="synonym">Agaricus marmoreus</name>
    <dbReference type="NCBI Taxonomy" id="39966"/>
    <lineage>
        <taxon>Eukaryota</taxon>
        <taxon>Fungi</taxon>
        <taxon>Dikarya</taxon>
        <taxon>Basidiomycota</taxon>
        <taxon>Agaricomycotina</taxon>
        <taxon>Agaricomycetes</taxon>
        <taxon>Agaricomycetidae</taxon>
        <taxon>Agaricales</taxon>
        <taxon>Tricholomatineae</taxon>
        <taxon>Lyophyllaceae</taxon>
        <taxon>Hypsizygus</taxon>
    </lineage>
</organism>
<dbReference type="InParanoid" id="A0A369JMZ2"/>
<keyword evidence="2" id="KW-1185">Reference proteome</keyword>
<dbReference type="AlphaFoldDB" id="A0A369JMZ2"/>
<sequence length="325" mass="36558">MVNPGSFSPLRKAFLLQQKPAYHAAVVGGYAADCVADIQRRYLKCFPIELPHDEEPSAEHLAQVDDNAADPEPVSPDPDDLEDDEYLSALKKFLEVQALVVFRKAQIRRWMAYQYHKDCDIAARDSGVQEAYEFLLGKISGKGVKKPSRRAAMNLWKESAENKKIWEAEVRRRVGEGMSSKQLASIRIKALSHVFNALTAEEKRDWANLAEEEHRLAVEAFEQRMKNPFPSDPASRQNCIEGLIKLITPVLDLIRDATGWKVSLLAGGPEPADGGRLNIISIHSGSISGNVKMNFGRAERESYKNTIVPLFGRFLKKCYTVEECW</sequence>
<evidence type="ECO:0000313" key="2">
    <source>
        <dbReference type="Proteomes" id="UP000076154"/>
    </source>
</evidence>
<proteinExistence type="predicted"/>
<accession>A0A369JMZ2</accession>
<evidence type="ECO:0000313" key="1">
    <source>
        <dbReference type="EMBL" id="RDB23228.1"/>
    </source>
</evidence>
<dbReference type="OrthoDB" id="3033067at2759"/>